<dbReference type="PROSITE" id="PS50878">
    <property type="entry name" value="RT_POL"/>
    <property type="match status" value="1"/>
</dbReference>
<dbReference type="InterPro" id="IPR000477">
    <property type="entry name" value="RT_dom"/>
</dbReference>
<feature type="domain" description="Reverse transcriptase" evidence="2">
    <location>
        <begin position="868"/>
        <end position="1146"/>
    </location>
</feature>
<sequence>MGKGKNRNKKEGPGSAEEVDPILEAALAKPECSSHGRVKITETATDGYTTGQELGKQLDISDNLIGPQDHVLEGSPWEELEYISQTLGDENSSRTPGVRQNAQVKIVNPQNEAVDSAEVQHARTNPQGTNKNSYASFLLQAVYYENLPRFCPQCKTMGHTEGGCKMKKSNNDNTESAKNDATANEVLKESGPSQTRASGTGHIKGYQFKWVTKKYRASNVQAGGKEAEKGPEPSSATGNKFSLLDTILEVEKKCQQQLSETVTEQAQINPKQQIEKRGGQMSKDSSDQVQEFPEQQVLQMGSIVSSQHTQLETSRQQNSAVQTGILQTQQNANGEVGLKIQQCSTTQAESNQEYTAVSSSPPLAHLVKENGNPVAKKKKDRKQAGKKSNALSLAKGFNKPLKQNGVLDHIRRNKVTVMGILKTRLKQQRIRDIVKHKLRNWATCDNFQQHPNGRIMIIWKADMVDLQILECAEQVIHCFTTCKVINFKFCISFVYAFNTLAGRRPLWDNLGRFNESLNDPWLLLGDFNNVLKIDEKCNGLPVTPYDIGDFQHCCNKLGIMDTSFSGAYLTWTNNSTWCKLDRTMINNKWVDEGLRAHAHFGFPGKLSDHSPCVVSLFGDDTQGAKPFKFFNMWALHEDFQGIVGRVWNSRINGSAMFRLCRKLKLLKEPLKVLNKKHFSHISSRAAAAETSLYDMQQKLHDNPMDTQLQEQMAELKSYAFRLAEAERSYCSQLAKSKYMKESDKGTKFFHDLIKSNRNKNQIVSLTLPDGSRTSSYQEVSNAFIDFYKELIGTSYTSAHIDRDILSDGKLVDEAQANALTHAVSDEEIKEALFSIGNDKAPGPDGFSSYFFKMAWNIVGGDFCDAVKEFFSSGQILRQMNHSVIALVPKSNNASNVEDYRPIACCNVSYKVISKILASRLSPFLTQLINPAQAAFIQSRSMVENIYLVQEILKRYGWSRISPRCIMKIDLRKTYDTINWGFVKEVLMGMRFLSLLVGWIMQCISTTSYSISINGSLHGFFKGQQGIRQGDPISPFLFVLCLEYFSRSLKQLKDNRDFNFHPKCQGLNITHLAYADDLILFSRGDVPSVQLLLNKLKSFGECSGLKVSLLKSNIFAAGIAREDLDIIIRSSGFSMSRFPFRYLGLPLPATKLSKAQFHPFVDKIAGYINAWAGMTLSYASRCELIKSVLQGVECFWLASLPIRAGVRDKIIQLCRNFLWGGQCYVSKKPLVAWEDICLPKMEGGLGIKNLEAWNLALLSKNLWNIHAKTDTLWVKWIHQNYLQDSNIWEYSGVGRQVWSQIKFWLGISRAMNTLKAAVKWMIKEARGTGAQAKAKRIGLACTVYYLWEARNERIFEGKIKHPRAIIRCIHGKPEMR</sequence>
<feature type="region of interest" description="Disordered" evidence="1">
    <location>
        <begin position="1"/>
        <end position="20"/>
    </location>
</feature>
<feature type="compositionally biased region" description="Basic residues" evidence="1">
    <location>
        <begin position="375"/>
        <end position="385"/>
    </location>
</feature>
<feature type="compositionally biased region" description="Polar residues" evidence="1">
    <location>
        <begin position="261"/>
        <end position="272"/>
    </location>
</feature>
<name>A0A7J0DWM1_9ERIC</name>
<protein>
    <recommendedName>
        <fullName evidence="2">Reverse transcriptase domain-containing protein</fullName>
    </recommendedName>
</protein>
<feature type="compositionally biased region" description="Polar residues" evidence="1">
    <location>
        <begin position="171"/>
        <end position="182"/>
    </location>
</feature>
<dbReference type="Proteomes" id="UP000585474">
    <property type="component" value="Unassembled WGS sequence"/>
</dbReference>
<feature type="region of interest" description="Disordered" evidence="1">
    <location>
        <begin position="357"/>
        <end position="389"/>
    </location>
</feature>
<evidence type="ECO:0000256" key="1">
    <source>
        <dbReference type="SAM" id="MobiDB-lite"/>
    </source>
</evidence>
<dbReference type="OrthoDB" id="1938625at2759"/>
<dbReference type="CDD" id="cd01650">
    <property type="entry name" value="RT_nLTR_like"/>
    <property type="match status" value="1"/>
</dbReference>
<organism evidence="3 4">
    <name type="scientific">Actinidia rufa</name>
    <dbReference type="NCBI Taxonomy" id="165716"/>
    <lineage>
        <taxon>Eukaryota</taxon>
        <taxon>Viridiplantae</taxon>
        <taxon>Streptophyta</taxon>
        <taxon>Embryophyta</taxon>
        <taxon>Tracheophyta</taxon>
        <taxon>Spermatophyta</taxon>
        <taxon>Magnoliopsida</taxon>
        <taxon>eudicotyledons</taxon>
        <taxon>Gunneridae</taxon>
        <taxon>Pentapetalae</taxon>
        <taxon>asterids</taxon>
        <taxon>Ericales</taxon>
        <taxon>Actinidiaceae</taxon>
        <taxon>Actinidia</taxon>
    </lineage>
</organism>
<evidence type="ECO:0000313" key="4">
    <source>
        <dbReference type="Proteomes" id="UP000585474"/>
    </source>
</evidence>
<accession>A0A7J0DWM1</accession>
<dbReference type="EMBL" id="BJWL01000435">
    <property type="protein sequence ID" value="GFS44255.1"/>
    <property type="molecule type" value="Genomic_DNA"/>
</dbReference>
<feature type="region of interest" description="Disordered" evidence="1">
    <location>
        <begin position="261"/>
        <end position="289"/>
    </location>
</feature>
<gene>
    <name evidence="3" type="ORF">Acr_00g0089380</name>
</gene>
<dbReference type="Pfam" id="PF03372">
    <property type="entry name" value="Exo_endo_phos"/>
    <property type="match status" value="1"/>
</dbReference>
<dbReference type="InterPro" id="IPR043502">
    <property type="entry name" value="DNA/RNA_pol_sf"/>
</dbReference>
<dbReference type="GO" id="GO:0003824">
    <property type="term" value="F:catalytic activity"/>
    <property type="evidence" value="ECO:0007669"/>
    <property type="project" value="InterPro"/>
</dbReference>
<dbReference type="SUPFAM" id="SSF56219">
    <property type="entry name" value="DNase I-like"/>
    <property type="match status" value="1"/>
</dbReference>
<reference evidence="4" key="1">
    <citation type="submission" date="2019-07" db="EMBL/GenBank/DDBJ databases">
        <title>De Novo Assembly of kiwifruit Actinidia rufa.</title>
        <authorList>
            <person name="Sugita-Konishi S."/>
            <person name="Sato K."/>
            <person name="Mori E."/>
            <person name="Abe Y."/>
            <person name="Kisaki G."/>
            <person name="Hamano K."/>
            <person name="Suezawa K."/>
            <person name="Otani M."/>
            <person name="Fukuda T."/>
            <person name="Manabe T."/>
            <person name="Gomi K."/>
            <person name="Tabuchi M."/>
            <person name="Akimitsu K."/>
            <person name="Kataoka I."/>
        </authorList>
    </citation>
    <scope>NUCLEOTIDE SEQUENCE [LARGE SCALE GENOMIC DNA]</scope>
    <source>
        <strain evidence="4">cv. Fuchu</strain>
    </source>
</reference>
<proteinExistence type="predicted"/>
<dbReference type="SUPFAM" id="SSF56672">
    <property type="entry name" value="DNA/RNA polymerases"/>
    <property type="match status" value="1"/>
</dbReference>
<keyword evidence="4" id="KW-1185">Reference proteome</keyword>
<evidence type="ECO:0000313" key="3">
    <source>
        <dbReference type="EMBL" id="GFS44255.1"/>
    </source>
</evidence>
<dbReference type="PANTHER" id="PTHR33116">
    <property type="entry name" value="REVERSE TRANSCRIPTASE ZINC-BINDING DOMAIN-CONTAINING PROTEIN-RELATED-RELATED"/>
    <property type="match status" value="1"/>
</dbReference>
<comment type="caution">
    <text evidence="3">The sequence shown here is derived from an EMBL/GenBank/DDBJ whole genome shotgun (WGS) entry which is preliminary data.</text>
</comment>
<dbReference type="InterPro" id="IPR036691">
    <property type="entry name" value="Endo/exonu/phosph_ase_sf"/>
</dbReference>
<dbReference type="PANTHER" id="PTHR33116:SF80">
    <property type="entry name" value="REVERSE TRANSCRIPTASE ZINC-BINDING DOMAIN-CONTAINING PROTEIN"/>
    <property type="match status" value="1"/>
</dbReference>
<dbReference type="Gene3D" id="3.60.10.10">
    <property type="entry name" value="Endonuclease/exonuclease/phosphatase"/>
    <property type="match status" value="1"/>
</dbReference>
<feature type="region of interest" description="Disordered" evidence="1">
    <location>
        <begin position="166"/>
        <end position="200"/>
    </location>
</feature>
<evidence type="ECO:0000259" key="2">
    <source>
        <dbReference type="PROSITE" id="PS50878"/>
    </source>
</evidence>
<dbReference type="Pfam" id="PF00078">
    <property type="entry name" value="RVT_1"/>
    <property type="match status" value="1"/>
</dbReference>
<dbReference type="InterPro" id="IPR005135">
    <property type="entry name" value="Endo/exonuclease/phosphatase"/>
</dbReference>